<organism evidence="7 8">
    <name type="scientific">Pichia kudriavzevii</name>
    <name type="common">Yeast</name>
    <name type="synonym">Issatchenkia orientalis</name>
    <dbReference type="NCBI Taxonomy" id="4909"/>
    <lineage>
        <taxon>Eukaryota</taxon>
        <taxon>Fungi</taxon>
        <taxon>Dikarya</taxon>
        <taxon>Ascomycota</taxon>
        <taxon>Saccharomycotina</taxon>
        <taxon>Pichiomycetes</taxon>
        <taxon>Pichiales</taxon>
        <taxon>Pichiaceae</taxon>
        <taxon>Pichia</taxon>
    </lineage>
</organism>
<protein>
    <recommendedName>
        <fullName evidence="6">CNH domain-containing protein</fullName>
    </recommendedName>
</protein>
<dbReference type="VEuPathDB" id="FungiDB:C5L36_0B07400"/>
<dbReference type="EMBL" id="JQFK01000026">
    <property type="protein sequence ID" value="KGK38003.1"/>
    <property type="molecule type" value="Genomic_DNA"/>
</dbReference>
<gene>
    <name evidence="7" type="ORF">JL09_g2879</name>
</gene>
<feature type="domain" description="CNH" evidence="6">
    <location>
        <begin position="72"/>
        <end position="356"/>
    </location>
</feature>
<evidence type="ECO:0000259" key="6">
    <source>
        <dbReference type="PROSITE" id="PS50219"/>
    </source>
</evidence>
<dbReference type="GO" id="GO:0006914">
    <property type="term" value="P:autophagy"/>
    <property type="evidence" value="ECO:0007669"/>
    <property type="project" value="TreeGrafter"/>
</dbReference>
<dbReference type="AlphaFoldDB" id="A0A099NYY3"/>
<accession>A0A099NYY3</accession>
<evidence type="ECO:0000256" key="5">
    <source>
        <dbReference type="SAM" id="MobiDB-lite"/>
    </source>
</evidence>
<keyword evidence="2" id="KW-0813">Transport</keyword>
<evidence type="ECO:0000256" key="1">
    <source>
        <dbReference type="ARBA" id="ARBA00004496"/>
    </source>
</evidence>
<dbReference type="InterPro" id="IPR032914">
    <property type="entry name" value="Vam6/VPS39/TRAP1"/>
</dbReference>
<dbReference type="Proteomes" id="UP000029867">
    <property type="component" value="Unassembled WGS sequence"/>
</dbReference>
<dbReference type="PROSITE" id="PS50219">
    <property type="entry name" value="CNH"/>
    <property type="match status" value="1"/>
</dbReference>
<evidence type="ECO:0000256" key="2">
    <source>
        <dbReference type="ARBA" id="ARBA00022448"/>
    </source>
</evidence>
<reference evidence="8" key="1">
    <citation type="journal article" date="2014" name="Microb. Cell Fact.">
        <title>Exploiting Issatchenkia orientalis SD108 for succinic acid production.</title>
        <authorList>
            <person name="Xiao H."/>
            <person name="Shao Z."/>
            <person name="Jiang Y."/>
            <person name="Dole S."/>
            <person name="Zhao H."/>
        </authorList>
    </citation>
    <scope>NUCLEOTIDE SEQUENCE [LARGE SCALE GENOMIC DNA]</scope>
    <source>
        <strain evidence="8">SD108</strain>
    </source>
</reference>
<evidence type="ECO:0000313" key="8">
    <source>
        <dbReference type="Proteomes" id="UP000029867"/>
    </source>
</evidence>
<proteinExistence type="predicted"/>
<evidence type="ECO:0000256" key="3">
    <source>
        <dbReference type="ARBA" id="ARBA00022490"/>
    </source>
</evidence>
<keyword evidence="3" id="KW-0963">Cytoplasm</keyword>
<dbReference type="PANTHER" id="PTHR12894">
    <property type="entry name" value="CNH DOMAIN CONTAINING"/>
    <property type="match status" value="1"/>
</dbReference>
<dbReference type="HOGENOM" id="CLU_330932_0_0_1"/>
<sequence length="983" mass="112838">MGAGTLDKVSEEQESIEGEYEGNKGEGSNDNTEESPKMDGEIVENDTDAIRYSSTIPYQLVNLRIEEINLEGATITALEAWELNLYIGTSKGEIIHYYRIDEELGYIQISRQTFSSSSSLPIQKMILLPTISIILVQSSSRVSGYLLPELSPANIGKIKDVVDMSYDFSKLTLDKTGENKIVQNTASKNGPFVNVSLFTTNSVKVIRIDKNAMRLQKEVPFEGLQRGIQFGPSVVVAGEKYEVLNLENFYRSMLFPVSCDNDLVPRIAYVEGNELLLISGGNMSDPAMGMFVNRKGDAVRGTLILEKYPTSVSVEFPYVMVTLDKKLVVYSITDQSKLQEIVFPENLCLINTSRIFEVKDSALAEKIVKIPVVSTMDNDEIEQIALEADISAKKAVCKSSSLLVHPDGKFIKIMKPVSEIERWLNTFDSSTTSTCMNIYDRLFEELKDSDFLATLLFLFTLYYDLYDQALEVWTIYPTDPRLMIYVYNNLCSDGIYGTVWLYQSLVEKMEFIGRKEKSKGFESFYRHFLESSLTSKYGQNEEHIIKSVEIALTKVAITTGEALGPIIEKIKHSNNEIVELLLLNKKYYALAKLYANTMDHRQMLYYFKGLIIGDFEDPEYESNFKEVEKSLQFLINYIFTHCSDDRNIIENYATWMLVDYPSYGLKLVTDRRMGGIDVNDIKFLTLLKDSRLKLQYLEYVCLIKDEKQFLGDLTLIYLELLISSYENDQKIKDAITTANEKYLAMDVPKISIYKYWRVVEKMDLDQKFIHYHTQLYHQIYSTTLNVKSILDRKPVVETCKIKLIESKYRDTFPLLSIIIFSKYEDYKSVVNEFIILKDYISAEEFSISLSLDAFHSVESPEVNQLGSLSKALQKDVSDGLLKSIFEVYLKNNETMLIDRFLNKYDLLNDIASDQEKTTDRIDKFVGVLNKVPDNFPLSRMKRFVINNIIEFSDYNTQINVKRSLVKVEVNRLDRLKNSLKKDN</sequence>
<evidence type="ECO:0000256" key="4">
    <source>
        <dbReference type="ARBA" id="ARBA00022927"/>
    </source>
</evidence>
<dbReference type="InterPro" id="IPR001180">
    <property type="entry name" value="CNH_dom"/>
</dbReference>
<dbReference type="GO" id="GO:0034058">
    <property type="term" value="P:endosomal vesicle fusion"/>
    <property type="evidence" value="ECO:0007669"/>
    <property type="project" value="TreeGrafter"/>
</dbReference>
<comment type="subcellular location">
    <subcellularLocation>
        <location evidence="1">Cytoplasm</location>
    </subcellularLocation>
</comment>
<dbReference type="GO" id="GO:0015031">
    <property type="term" value="P:protein transport"/>
    <property type="evidence" value="ECO:0007669"/>
    <property type="project" value="UniProtKB-KW"/>
</dbReference>
<keyword evidence="4" id="KW-0653">Protein transport</keyword>
<dbReference type="GO" id="GO:0016020">
    <property type="term" value="C:membrane"/>
    <property type="evidence" value="ECO:0007669"/>
    <property type="project" value="TreeGrafter"/>
</dbReference>
<dbReference type="eggNOG" id="KOG2063">
    <property type="taxonomic scope" value="Eukaryota"/>
</dbReference>
<dbReference type="PANTHER" id="PTHR12894:SF27">
    <property type="entry name" value="TRANSFORMING GROWTH FACTOR-BETA RECEPTOR-ASSOCIATED PROTEIN 1"/>
    <property type="match status" value="1"/>
</dbReference>
<evidence type="ECO:0000313" key="7">
    <source>
        <dbReference type="EMBL" id="KGK38003.1"/>
    </source>
</evidence>
<feature type="region of interest" description="Disordered" evidence="5">
    <location>
        <begin position="1"/>
        <end position="39"/>
    </location>
</feature>
<comment type="caution">
    <text evidence="7">The sequence shown here is derived from an EMBL/GenBank/DDBJ whole genome shotgun (WGS) entry which is preliminary data.</text>
</comment>
<name>A0A099NYY3_PICKU</name>
<dbReference type="GO" id="GO:0005737">
    <property type="term" value="C:cytoplasm"/>
    <property type="evidence" value="ECO:0007669"/>
    <property type="project" value="UniProtKB-SubCell"/>
</dbReference>